<dbReference type="Proteomes" id="UP000886595">
    <property type="component" value="Unassembled WGS sequence"/>
</dbReference>
<feature type="region of interest" description="Disordered" evidence="1">
    <location>
        <begin position="381"/>
        <end position="410"/>
    </location>
</feature>
<reference evidence="2 3" key="1">
    <citation type="submission" date="2020-02" db="EMBL/GenBank/DDBJ databases">
        <authorList>
            <person name="Ma Q."/>
            <person name="Huang Y."/>
            <person name="Song X."/>
            <person name="Pei D."/>
        </authorList>
    </citation>
    <scope>NUCLEOTIDE SEQUENCE [LARGE SCALE GENOMIC DNA]</scope>
    <source>
        <strain evidence="2">Sxm20200214</strain>
        <tissue evidence="2">Leaf</tissue>
    </source>
</reference>
<dbReference type="PANTHER" id="PTHR31390">
    <property type="entry name" value="EXPRESSED PROTEIN"/>
    <property type="match status" value="1"/>
</dbReference>
<proteinExistence type="predicted"/>
<sequence>MAMKSAVKTQLTIGKAPIAMYFNGISPGPSESQLRFRVVHFWESQKKTSDERSSSYLINSAVPPGGSHSRKECDEVVKYMSKLPGYLQGEKESNVVLNVGVLDWGRLEKWKHCRADTSGKCERKVSSTTTTLGTVPNATHRRCKIDDDDHHQVHASCSNLGKKVKASRDLQHGVGCTLEPELASSSSRESSLNKQEMPTCSYKLSARDHERVRSRRSRSSSGLLSTMGNSGGSLKGRSFVVRDKETEKRAGEVYAQEARERGKQCVDKFDGEEKSVGGSNACEQQEVSNIVLLRSRRKQSRNTTLSSEMPSSSLDDNAKLVAREVNRSLDFERDSSEDIMLPPLLGVDLSAKTEPAEILLRQASGLVLAGRLSRSFNFKEEDSSASDDDTIKSDSMRLDGSACPSYPEEKKNLQCGSRVSHLRRLLDPLLKPKGSENVLQDEKKKQYASRTRALLQLTIRNGIPLFQFVVDDDNKSRSILGATMKSSDASSLVKDDSVQYCTFYSVDEVKKKKSGSWLIQHGHKDKQQQQHRFVYNVVGEMRLCNYSTEQKSENRTSVIRESVLVDESEGVKGRKEVAAVVIKKKKPAEEENGETTTVIIPGGVHSIPEKGAPTPLIRRWRSGGCCDCGGWDVGCKLHVLSNKTFLHDLFDQTFKLFDHEESDKTSGPVLAMTELKRGIYRVEFGSFLSPLQAFFVCVTVITCASEEVTVSKTTGKSSSPFAPPLSPVGRA</sequence>
<feature type="region of interest" description="Disordered" evidence="1">
    <location>
        <begin position="180"/>
        <end position="257"/>
    </location>
</feature>
<accession>A0A8X7P4B0</accession>
<feature type="compositionally biased region" description="Low complexity" evidence="1">
    <location>
        <begin position="180"/>
        <end position="192"/>
    </location>
</feature>
<organism evidence="2 3">
    <name type="scientific">Brassica carinata</name>
    <name type="common">Ethiopian mustard</name>
    <name type="synonym">Abyssinian cabbage</name>
    <dbReference type="NCBI Taxonomy" id="52824"/>
    <lineage>
        <taxon>Eukaryota</taxon>
        <taxon>Viridiplantae</taxon>
        <taxon>Streptophyta</taxon>
        <taxon>Embryophyta</taxon>
        <taxon>Tracheophyta</taxon>
        <taxon>Spermatophyta</taxon>
        <taxon>Magnoliopsida</taxon>
        <taxon>eudicotyledons</taxon>
        <taxon>Gunneridae</taxon>
        <taxon>Pentapetalae</taxon>
        <taxon>rosids</taxon>
        <taxon>malvids</taxon>
        <taxon>Brassicales</taxon>
        <taxon>Brassicaceae</taxon>
        <taxon>Brassiceae</taxon>
        <taxon>Brassica</taxon>
    </lineage>
</organism>
<evidence type="ECO:0000313" key="2">
    <source>
        <dbReference type="EMBL" id="KAG2243957.1"/>
    </source>
</evidence>
<dbReference type="OrthoDB" id="1898655at2759"/>
<protein>
    <submittedName>
        <fullName evidence="2">Uncharacterized protein</fullName>
    </submittedName>
</protein>
<feature type="compositionally biased region" description="Polar residues" evidence="1">
    <location>
        <begin position="301"/>
        <end position="315"/>
    </location>
</feature>
<evidence type="ECO:0000256" key="1">
    <source>
        <dbReference type="SAM" id="MobiDB-lite"/>
    </source>
</evidence>
<comment type="caution">
    <text evidence="2">The sequence shown here is derived from an EMBL/GenBank/DDBJ whole genome shotgun (WGS) entry which is preliminary data.</text>
</comment>
<dbReference type="InterPro" id="IPR021916">
    <property type="entry name" value="DUF3527"/>
</dbReference>
<name>A0A8X7P4B0_BRACI</name>
<dbReference type="PANTHER" id="PTHR31390:SF19">
    <property type="entry name" value="BNAA10G27440D PROTEIN"/>
    <property type="match status" value="1"/>
</dbReference>
<dbReference type="EMBL" id="JAAMPC010000127">
    <property type="protein sequence ID" value="KAG2243957.1"/>
    <property type="molecule type" value="Genomic_DNA"/>
</dbReference>
<dbReference type="Pfam" id="PF12043">
    <property type="entry name" value="DUF3527"/>
    <property type="match status" value="1"/>
</dbReference>
<gene>
    <name evidence="2" type="ORF">Bca52824_094210</name>
</gene>
<keyword evidence="3" id="KW-1185">Reference proteome</keyword>
<feature type="region of interest" description="Disordered" evidence="1">
    <location>
        <begin position="298"/>
        <end position="317"/>
    </location>
</feature>
<feature type="compositionally biased region" description="Basic and acidic residues" evidence="1">
    <location>
        <begin position="240"/>
        <end position="257"/>
    </location>
</feature>
<dbReference type="AlphaFoldDB" id="A0A8X7P4B0"/>
<evidence type="ECO:0000313" key="3">
    <source>
        <dbReference type="Proteomes" id="UP000886595"/>
    </source>
</evidence>